<dbReference type="Proteomes" id="UP000307440">
    <property type="component" value="Unassembled WGS sequence"/>
</dbReference>
<dbReference type="EMBL" id="ML210152">
    <property type="protein sequence ID" value="TFK29029.1"/>
    <property type="molecule type" value="Genomic_DNA"/>
</dbReference>
<gene>
    <name evidence="2" type="ORF">FA15DRAFT_691492</name>
</gene>
<dbReference type="AlphaFoldDB" id="A0A5C3L7M6"/>
<accession>A0A5C3L7M6</accession>
<sequence length="165" mass="18401">MPPRPQPKIHQIQLKTHKLTVALSGVTPNTTISQLKKEALEALKSDISEDLIMSISPSLSSPLTLKSHNDFELCRQDLERGRPTGTYTVLDPGRQIREHGLGAWETLYIQFFNPETRAPLPVTVTLPAIDDDEEQSTEAPSRDASIVDDKGKGKRRAEFSDDELQ</sequence>
<protein>
    <submittedName>
        <fullName evidence="2">Uncharacterized protein</fullName>
    </submittedName>
</protein>
<feature type="compositionally biased region" description="Basic and acidic residues" evidence="1">
    <location>
        <begin position="145"/>
        <end position="159"/>
    </location>
</feature>
<organism evidence="2 3">
    <name type="scientific">Coprinopsis marcescibilis</name>
    <name type="common">Agaric fungus</name>
    <name type="synonym">Psathyrella marcescibilis</name>
    <dbReference type="NCBI Taxonomy" id="230819"/>
    <lineage>
        <taxon>Eukaryota</taxon>
        <taxon>Fungi</taxon>
        <taxon>Dikarya</taxon>
        <taxon>Basidiomycota</taxon>
        <taxon>Agaricomycotina</taxon>
        <taxon>Agaricomycetes</taxon>
        <taxon>Agaricomycetidae</taxon>
        <taxon>Agaricales</taxon>
        <taxon>Agaricineae</taxon>
        <taxon>Psathyrellaceae</taxon>
        <taxon>Coprinopsis</taxon>
    </lineage>
</organism>
<evidence type="ECO:0000313" key="3">
    <source>
        <dbReference type="Proteomes" id="UP000307440"/>
    </source>
</evidence>
<feature type="region of interest" description="Disordered" evidence="1">
    <location>
        <begin position="128"/>
        <end position="165"/>
    </location>
</feature>
<proteinExistence type="predicted"/>
<name>A0A5C3L7M6_COPMA</name>
<reference evidence="2 3" key="1">
    <citation type="journal article" date="2019" name="Nat. Ecol. Evol.">
        <title>Megaphylogeny resolves global patterns of mushroom evolution.</title>
        <authorList>
            <person name="Varga T."/>
            <person name="Krizsan K."/>
            <person name="Foldi C."/>
            <person name="Dima B."/>
            <person name="Sanchez-Garcia M."/>
            <person name="Sanchez-Ramirez S."/>
            <person name="Szollosi G.J."/>
            <person name="Szarkandi J.G."/>
            <person name="Papp V."/>
            <person name="Albert L."/>
            <person name="Andreopoulos W."/>
            <person name="Angelini C."/>
            <person name="Antonin V."/>
            <person name="Barry K.W."/>
            <person name="Bougher N.L."/>
            <person name="Buchanan P."/>
            <person name="Buyck B."/>
            <person name="Bense V."/>
            <person name="Catcheside P."/>
            <person name="Chovatia M."/>
            <person name="Cooper J."/>
            <person name="Damon W."/>
            <person name="Desjardin D."/>
            <person name="Finy P."/>
            <person name="Geml J."/>
            <person name="Haridas S."/>
            <person name="Hughes K."/>
            <person name="Justo A."/>
            <person name="Karasinski D."/>
            <person name="Kautmanova I."/>
            <person name="Kiss B."/>
            <person name="Kocsube S."/>
            <person name="Kotiranta H."/>
            <person name="LaButti K.M."/>
            <person name="Lechner B.E."/>
            <person name="Liimatainen K."/>
            <person name="Lipzen A."/>
            <person name="Lukacs Z."/>
            <person name="Mihaltcheva S."/>
            <person name="Morgado L.N."/>
            <person name="Niskanen T."/>
            <person name="Noordeloos M.E."/>
            <person name="Ohm R.A."/>
            <person name="Ortiz-Santana B."/>
            <person name="Ovrebo C."/>
            <person name="Racz N."/>
            <person name="Riley R."/>
            <person name="Savchenko A."/>
            <person name="Shiryaev A."/>
            <person name="Soop K."/>
            <person name="Spirin V."/>
            <person name="Szebenyi C."/>
            <person name="Tomsovsky M."/>
            <person name="Tulloss R.E."/>
            <person name="Uehling J."/>
            <person name="Grigoriev I.V."/>
            <person name="Vagvolgyi C."/>
            <person name="Papp T."/>
            <person name="Martin F.M."/>
            <person name="Miettinen O."/>
            <person name="Hibbett D.S."/>
            <person name="Nagy L.G."/>
        </authorList>
    </citation>
    <scope>NUCLEOTIDE SEQUENCE [LARGE SCALE GENOMIC DNA]</scope>
    <source>
        <strain evidence="2 3">CBS 121175</strain>
    </source>
</reference>
<evidence type="ECO:0000256" key="1">
    <source>
        <dbReference type="SAM" id="MobiDB-lite"/>
    </source>
</evidence>
<keyword evidence="3" id="KW-1185">Reference proteome</keyword>
<evidence type="ECO:0000313" key="2">
    <source>
        <dbReference type="EMBL" id="TFK29029.1"/>
    </source>
</evidence>
<dbReference type="OrthoDB" id="3173670at2759"/>